<protein>
    <submittedName>
        <fullName evidence="1">Uncharacterized protein</fullName>
    </submittedName>
</protein>
<dbReference type="EMBL" id="SBJO01000224">
    <property type="protein sequence ID" value="KAF9762013.1"/>
    <property type="molecule type" value="Genomic_DNA"/>
</dbReference>
<sequence length="150" mass="17060">MMKLACLGVYSFLTSRDRQLFVIRCCLEASRSLNATQVIVNLNKNINIYNVYSVGSKNAGPWIYAQSENKQGKFRCLIDSVADLNLIRPEHVCKIGEYDETKVVLRTANNEKMKTLGKCKLNLLIGESEISDEFIVTDEIKMNASWAFHF</sequence>
<comment type="caution">
    <text evidence="1">The sequence shown here is derived from an EMBL/GenBank/DDBJ whole genome shotgun (WGS) entry which is preliminary data.</text>
</comment>
<evidence type="ECO:0000313" key="1">
    <source>
        <dbReference type="EMBL" id="KAF9762013.1"/>
    </source>
</evidence>
<reference evidence="1 2" key="1">
    <citation type="journal article" date="2020" name="Genome Biol. Evol.">
        <title>Comparative genomics of strictly vertically transmitted, feminizing microsporidia endosymbionts of amphipod crustaceans.</title>
        <authorList>
            <person name="Cormier A."/>
            <person name="Chebbi M.A."/>
            <person name="Giraud I."/>
            <person name="Wattier R."/>
            <person name="Teixeira M."/>
            <person name="Gilbert C."/>
            <person name="Rigaud T."/>
            <person name="Cordaux R."/>
        </authorList>
    </citation>
    <scope>NUCLEOTIDE SEQUENCE [LARGE SCALE GENOMIC DNA]</scope>
    <source>
        <strain evidence="1 2">Ou3-Ou53</strain>
    </source>
</reference>
<dbReference type="Proteomes" id="UP000740883">
    <property type="component" value="Unassembled WGS sequence"/>
</dbReference>
<gene>
    <name evidence="1" type="ORF">NGRA_2276</name>
</gene>
<dbReference type="CDD" id="cd00303">
    <property type="entry name" value="retropepsin_like"/>
    <property type="match status" value="1"/>
</dbReference>
<dbReference type="AlphaFoldDB" id="A0A9P6KYT7"/>
<name>A0A9P6KYT7_9MICR</name>
<evidence type="ECO:0000313" key="2">
    <source>
        <dbReference type="Proteomes" id="UP000740883"/>
    </source>
</evidence>
<organism evidence="1 2">
    <name type="scientific">Nosema granulosis</name>
    <dbReference type="NCBI Taxonomy" id="83296"/>
    <lineage>
        <taxon>Eukaryota</taxon>
        <taxon>Fungi</taxon>
        <taxon>Fungi incertae sedis</taxon>
        <taxon>Microsporidia</taxon>
        <taxon>Nosematidae</taxon>
        <taxon>Nosema</taxon>
    </lineage>
</organism>
<keyword evidence="2" id="KW-1185">Reference proteome</keyword>
<proteinExistence type="predicted"/>
<accession>A0A9P6KYT7</accession>